<dbReference type="CDD" id="cd04301">
    <property type="entry name" value="NAT_SF"/>
    <property type="match status" value="1"/>
</dbReference>
<dbReference type="EMBL" id="JPVN01000008">
    <property type="protein sequence ID" value="KGR79053.1"/>
    <property type="molecule type" value="Genomic_DNA"/>
</dbReference>
<dbReference type="PANTHER" id="PTHR43420">
    <property type="entry name" value="ACETYLTRANSFERASE"/>
    <property type="match status" value="1"/>
</dbReference>
<dbReference type="PROSITE" id="PS51186">
    <property type="entry name" value="GNAT"/>
    <property type="match status" value="1"/>
</dbReference>
<keyword evidence="2" id="KW-0012">Acyltransferase</keyword>
<dbReference type="Pfam" id="PF00583">
    <property type="entry name" value="Acetyltransf_1"/>
    <property type="match status" value="1"/>
</dbReference>
<gene>
    <name evidence="4" type="ORF">CD29_08585</name>
</gene>
<dbReference type="SUPFAM" id="SSF55729">
    <property type="entry name" value="Acyl-CoA N-acyltransferases (Nat)"/>
    <property type="match status" value="1"/>
</dbReference>
<sequence length="154" mass="17838">MEFIPINLTKHKECVIAFRKDSFIVSFGTDKDFGDENTYVDWLQQQSVKYPKGFVLLVENEIPIGQLELTVKEYEGKEIGYVNLYYLVPNKRGMGLGSLLHEYAIKYFKDNNVTEYHLRVSPTNKHAIAFYKKNGMKQIKTEFNGKVLRMAGTI</sequence>
<evidence type="ECO:0000256" key="2">
    <source>
        <dbReference type="ARBA" id="ARBA00023315"/>
    </source>
</evidence>
<dbReference type="InterPro" id="IPR016181">
    <property type="entry name" value="Acyl_CoA_acyltransferase"/>
</dbReference>
<dbReference type="OrthoDB" id="185406at2"/>
<dbReference type="AlphaFoldDB" id="A0A0A3I8H0"/>
<evidence type="ECO:0000256" key="1">
    <source>
        <dbReference type="ARBA" id="ARBA00022679"/>
    </source>
</evidence>
<dbReference type="Gene3D" id="3.40.630.30">
    <property type="match status" value="1"/>
</dbReference>
<dbReference type="InterPro" id="IPR000182">
    <property type="entry name" value="GNAT_dom"/>
</dbReference>
<feature type="domain" description="N-acetyltransferase" evidence="3">
    <location>
        <begin position="1"/>
        <end position="154"/>
    </location>
</feature>
<dbReference type="RefSeq" id="WP_036185245.1">
    <property type="nucleotide sequence ID" value="NZ_AVDA01000008.1"/>
</dbReference>
<comment type="caution">
    <text evidence="4">The sequence shown here is derived from an EMBL/GenBank/DDBJ whole genome shotgun (WGS) entry which is preliminary data.</text>
</comment>
<name>A0A0A3I8H0_9BACL</name>
<protein>
    <submittedName>
        <fullName evidence="4">GCN5 family acetyltransferase</fullName>
    </submittedName>
</protein>
<organism evidence="4 5">
    <name type="scientific">Ureibacillus manganicus DSM 26584</name>
    <dbReference type="NCBI Taxonomy" id="1384049"/>
    <lineage>
        <taxon>Bacteria</taxon>
        <taxon>Bacillati</taxon>
        <taxon>Bacillota</taxon>
        <taxon>Bacilli</taxon>
        <taxon>Bacillales</taxon>
        <taxon>Caryophanaceae</taxon>
        <taxon>Ureibacillus</taxon>
    </lineage>
</organism>
<evidence type="ECO:0000313" key="4">
    <source>
        <dbReference type="EMBL" id="KGR79053.1"/>
    </source>
</evidence>
<reference evidence="4 5" key="1">
    <citation type="submission" date="2014-02" db="EMBL/GenBank/DDBJ databases">
        <title>Draft genome sequence of Lysinibacillus manganicus DSM 26584T.</title>
        <authorList>
            <person name="Zhang F."/>
            <person name="Wang G."/>
            <person name="Zhang L."/>
        </authorList>
    </citation>
    <scope>NUCLEOTIDE SEQUENCE [LARGE SCALE GENOMIC DNA]</scope>
    <source>
        <strain evidence="4 5">DSM 26584</strain>
    </source>
</reference>
<keyword evidence="5" id="KW-1185">Reference proteome</keyword>
<accession>A0A0A3I8H0</accession>
<keyword evidence="1 4" id="KW-0808">Transferase</keyword>
<dbReference type="GO" id="GO:0016747">
    <property type="term" value="F:acyltransferase activity, transferring groups other than amino-acyl groups"/>
    <property type="evidence" value="ECO:0007669"/>
    <property type="project" value="InterPro"/>
</dbReference>
<dbReference type="eggNOG" id="COG0456">
    <property type="taxonomic scope" value="Bacteria"/>
</dbReference>
<dbReference type="InterPro" id="IPR050680">
    <property type="entry name" value="YpeA/RimI_acetyltransf"/>
</dbReference>
<proteinExistence type="predicted"/>
<evidence type="ECO:0000313" key="5">
    <source>
        <dbReference type="Proteomes" id="UP000030416"/>
    </source>
</evidence>
<evidence type="ECO:0000259" key="3">
    <source>
        <dbReference type="PROSITE" id="PS51186"/>
    </source>
</evidence>
<dbReference type="STRING" id="1384049.CD29_08585"/>
<dbReference type="Proteomes" id="UP000030416">
    <property type="component" value="Unassembled WGS sequence"/>
</dbReference>